<dbReference type="EMBL" id="JAWXXR010000001">
    <property type="protein sequence ID" value="MDX6016577.1"/>
    <property type="molecule type" value="Genomic_DNA"/>
</dbReference>
<accession>A0ABU4QAW4</accession>
<evidence type="ECO:0000256" key="3">
    <source>
        <dbReference type="SAM" id="SignalP"/>
    </source>
</evidence>
<dbReference type="Proteomes" id="UP001272773">
    <property type="component" value="Unassembled WGS sequence"/>
</dbReference>
<feature type="signal peptide" evidence="3">
    <location>
        <begin position="1"/>
        <end position="21"/>
    </location>
</feature>
<reference evidence="5 6" key="1">
    <citation type="submission" date="2023-11" db="EMBL/GenBank/DDBJ databases">
        <title>MicrobeMod: A computational toolkit for identifying prokaryotic methylation and restriction-modification with nanopore sequencing.</title>
        <authorList>
            <person name="Crits-Christoph A."/>
            <person name="Kang S.C."/>
            <person name="Lee H."/>
            <person name="Ostrov N."/>
        </authorList>
    </citation>
    <scope>NUCLEOTIDE SEQUENCE [LARGE SCALE GENOMIC DNA]</scope>
    <source>
        <strain evidence="5 6">ATCC BAA-2732</strain>
    </source>
</reference>
<dbReference type="GeneID" id="88623740"/>
<keyword evidence="6" id="KW-1185">Reference proteome</keyword>
<name>A0ABU4QAW4_9GAMM</name>
<evidence type="ECO:0000259" key="4">
    <source>
        <dbReference type="Pfam" id="PF25023"/>
    </source>
</evidence>
<keyword evidence="3" id="KW-0732">Signal</keyword>
<feature type="region of interest" description="Disordered" evidence="2">
    <location>
        <begin position="181"/>
        <end position="200"/>
    </location>
</feature>
<evidence type="ECO:0000256" key="1">
    <source>
        <dbReference type="ARBA" id="ARBA00022737"/>
    </source>
</evidence>
<dbReference type="InterPro" id="IPR022385">
    <property type="entry name" value="Rhs_assc_core"/>
</dbReference>
<dbReference type="PANTHER" id="PTHR32305:SF15">
    <property type="entry name" value="PROTEIN RHSA-RELATED"/>
    <property type="match status" value="1"/>
</dbReference>
<dbReference type="Gene3D" id="2.180.10.10">
    <property type="entry name" value="RHS repeat-associated core"/>
    <property type="match status" value="1"/>
</dbReference>
<gene>
    <name evidence="5" type="ORF">SIL79_09490</name>
</gene>
<dbReference type="RefSeq" id="WP_319619206.1">
    <property type="nucleotide sequence ID" value="NZ_JAWXXR010000001.1"/>
</dbReference>
<proteinExistence type="predicted"/>
<dbReference type="InterPro" id="IPR050708">
    <property type="entry name" value="T6SS_VgrG/RHS"/>
</dbReference>
<keyword evidence="1" id="KW-0677">Repeat</keyword>
<feature type="chain" id="PRO_5046983801" evidence="3">
    <location>
        <begin position="22"/>
        <end position="269"/>
    </location>
</feature>
<feature type="region of interest" description="Disordered" evidence="2">
    <location>
        <begin position="231"/>
        <end position="251"/>
    </location>
</feature>
<feature type="compositionally biased region" description="Basic and acidic residues" evidence="2">
    <location>
        <begin position="231"/>
        <end position="244"/>
    </location>
</feature>
<dbReference type="PANTHER" id="PTHR32305">
    <property type="match status" value="1"/>
</dbReference>
<evidence type="ECO:0000256" key="2">
    <source>
        <dbReference type="SAM" id="MobiDB-lite"/>
    </source>
</evidence>
<protein>
    <submittedName>
        <fullName evidence="5">RHS repeat-associated core domain-containing protein</fullName>
    </submittedName>
</protein>
<sequence length="269" mass="29682">MERIIQLLTLLLLLVCSQVSATTVRYQHTDMLGSVVAESDSAGNITSRSHYEPFGKRLGGDKAGIGYTGHLQDEDLNLTYMQARYYDPLIGRFYADDPVGFRDVYSFNRYTYANNNPYKYVDPDGEFALALFAPPPPVVGQTGGNVKAPNITKQDVVSGAIRTGNPIVAVVAIILTAEQGNSENQSNNEGKTGPHSSEERALQDMLNGDTRRGNRLSNDDADAYIDLAEEMGNKTSDHRGEKGRQGGGNENHWKRVFKILCHVKNHRSM</sequence>
<dbReference type="InterPro" id="IPR056823">
    <property type="entry name" value="TEN-like_YD-shell"/>
</dbReference>
<organism evidence="5 6">
    <name type="scientific">Shewanella indica</name>
    <dbReference type="NCBI Taxonomy" id="768528"/>
    <lineage>
        <taxon>Bacteria</taxon>
        <taxon>Pseudomonadati</taxon>
        <taxon>Pseudomonadota</taxon>
        <taxon>Gammaproteobacteria</taxon>
        <taxon>Alteromonadales</taxon>
        <taxon>Shewanellaceae</taxon>
        <taxon>Shewanella</taxon>
    </lineage>
</organism>
<evidence type="ECO:0000313" key="5">
    <source>
        <dbReference type="EMBL" id="MDX6016577.1"/>
    </source>
</evidence>
<dbReference type="NCBIfam" id="TIGR03696">
    <property type="entry name" value="Rhs_assc_core"/>
    <property type="match status" value="1"/>
</dbReference>
<dbReference type="Pfam" id="PF25023">
    <property type="entry name" value="TEN_YD-shell"/>
    <property type="match status" value="1"/>
</dbReference>
<feature type="domain" description="Teneurin-like YD-shell" evidence="4">
    <location>
        <begin position="26"/>
        <end position="117"/>
    </location>
</feature>
<feature type="compositionally biased region" description="Low complexity" evidence="2">
    <location>
        <begin position="181"/>
        <end position="190"/>
    </location>
</feature>
<comment type="caution">
    <text evidence="5">The sequence shown here is derived from an EMBL/GenBank/DDBJ whole genome shotgun (WGS) entry which is preliminary data.</text>
</comment>
<evidence type="ECO:0000313" key="6">
    <source>
        <dbReference type="Proteomes" id="UP001272773"/>
    </source>
</evidence>